<name>A0ABQ4Y7G0_9ASTR</name>
<protein>
    <submittedName>
        <fullName evidence="2">Retrotransposon protein, putative, ty1-copia subclass</fullName>
    </submittedName>
</protein>
<dbReference type="InterPro" id="IPR013103">
    <property type="entry name" value="RVT_2"/>
</dbReference>
<sequence length="176" mass="20449">MGYYFYYPSKNKIFIARYPEFNESCLILQEARGTVDAEEHELVDLGEPANYKAELSNPKSNKWLEVMNAEMQSMIDNQVWSLVDLTPDGRTIGSKWLFKKKTDIDGNVHTYKARLAAKGYTQTYRIDYEETFSIVADIKAIRILIAITAFYNCENWQMDVRTAFLNGHLNEDVYMV</sequence>
<accession>A0ABQ4Y7G0</accession>
<dbReference type="Pfam" id="PF07727">
    <property type="entry name" value="RVT_2"/>
    <property type="match status" value="1"/>
</dbReference>
<comment type="caution">
    <text evidence="2">The sequence shown here is derived from an EMBL/GenBank/DDBJ whole genome shotgun (WGS) entry which is preliminary data.</text>
</comment>
<evidence type="ECO:0000259" key="1">
    <source>
        <dbReference type="Pfam" id="PF07727"/>
    </source>
</evidence>
<reference evidence="2" key="2">
    <citation type="submission" date="2022-01" db="EMBL/GenBank/DDBJ databases">
        <authorList>
            <person name="Yamashiro T."/>
            <person name="Shiraishi A."/>
            <person name="Satake H."/>
            <person name="Nakayama K."/>
        </authorList>
    </citation>
    <scope>NUCLEOTIDE SEQUENCE</scope>
</reference>
<feature type="domain" description="Reverse transcriptase Ty1/copia-type" evidence="1">
    <location>
        <begin position="77"/>
        <end position="176"/>
    </location>
</feature>
<dbReference type="EMBL" id="BQNB010010142">
    <property type="protein sequence ID" value="GJS73281.1"/>
    <property type="molecule type" value="Genomic_DNA"/>
</dbReference>
<evidence type="ECO:0000313" key="2">
    <source>
        <dbReference type="EMBL" id="GJS73281.1"/>
    </source>
</evidence>
<organism evidence="2 3">
    <name type="scientific">Tanacetum coccineum</name>
    <dbReference type="NCBI Taxonomy" id="301880"/>
    <lineage>
        <taxon>Eukaryota</taxon>
        <taxon>Viridiplantae</taxon>
        <taxon>Streptophyta</taxon>
        <taxon>Embryophyta</taxon>
        <taxon>Tracheophyta</taxon>
        <taxon>Spermatophyta</taxon>
        <taxon>Magnoliopsida</taxon>
        <taxon>eudicotyledons</taxon>
        <taxon>Gunneridae</taxon>
        <taxon>Pentapetalae</taxon>
        <taxon>asterids</taxon>
        <taxon>campanulids</taxon>
        <taxon>Asterales</taxon>
        <taxon>Asteraceae</taxon>
        <taxon>Asteroideae</taxon>
        <taxon>Anthemideae</taxon>
        <taxon>Anthemidinae</taxon>
        <taxon>Tanacetum</taxon>
    </lineage>
</organism>
<proteinExistence type="predicted"/>
<gene>
    <name evidence="2" type="ORF">Tco_0706122</name>
</gene>
<dbReference type="Proteomes" id="UP001151760">
    <property type="component" value="Unassembled WGS sequence"/>
</dbReference>
<keyword evidence="3" id="KW-1185">Reference proteome</keyword>
<reference evidence="2" key="1">
    <citation type="journal article" date="2022" name="Int. J. Mol. Sci.">
        <title>Draft Genome of Tanacetum Coccineum: Genomic Comparison of Closely Related Tanacetum-Family Plants.</title>
        <authorList>
            <person name="Yamashiro T."/>
            <person name="Shiraishi A."/>
            <person name="Nakayama K."/>
            <person name="Satake H."/>
        </authorList>
    </citation>
    <scope>NUCLEOTIDE SEQUENCE</scope>
</reference>
<evidence type="ECO:0000313" key="3">
    <source>
        <dbReference type="Proteomes" id="UP001151760"/>
    </source>
</evidence>